<proteinExistence type="predicted"/>
<dbReference type="GO" id="GO:0005739">
    <property type="term" value="C:mitochondrion"/>
    <property type="evidence" value="ECO:0007669"/>
    <property type="project" value="TreeGrafter"/>
</dbReference>
<dbReference type="SMR" id="A0A194VNP7"/>
<name>A0A194VNP7_CYTMA</name>
<dbReference type="OrthoDB" id="3257538at2759"/>
<accession>A0A194VNP7</accession>
<dbReference type="Gene3D" id="3.10.129.10">
    <property type="entry name" value="Hotdog Thioesterase"/>
    <property type="match status" value="1"/>
</dbReference>
<dbReference type="PANTHER" id="PTHR28152">
    <property type="entry name" value="HYDROXYACYL-THIOESTER DEHYDRATASE TYPE 2, MITOCHONDRIAL"/>
    <property type="match status" value="1"/>
</dbReference>
<dbReference type="Proteomes" id="UP000078559">
    <property type="component" value="Chromosome 1"/>
</dbReference>
<protein>
    <submittedName>
        <fullName evidence="1">Hydroxyacyl-thioester dehydratase type 2, mitochondrial</fullName>
    </submittedName>
</protein>
<organism evidence="1 2">
    <name type="scientific">Cytospora mali</name>
    <name type="common">Apple Valsa canker fungus</name>
    <name type="synonym">Valsa mali</name>
    <dbReference type="NCBI Taxonomy" id="578113"/>
    <lineage>
        <taxon>Eukaryota</taxon>
        <taxon>Fungi</taxon>
        <taxon>Dikarya</taxon>
        <taxon>Ascomycota</taxon>
        <taxon>Pezizomycotina</taxon>
        <taxon>Sordariomycetes</taxon>
        <taxon>Sordariomycetidae</taxon>
        <taxon>Diaporthales</taxon>
        <taxon>Cytosporaceae</taxon>
        <taxon>Cytospora</taxon>
    </lineage>
</organism>
<reference evidence="1" key="1">
    <citation type="submission" date="2014-12" db="EMBL/GenBank/DDBJ databases">
        <title>Genome Sequence of Valsa Canker Pathogens Uncovers a Specific Adaption of Colonization on Woody Bark.</title>
        <authorList>
            <person name="Yin Z."/>
            <person name="Liu H."/>
            <person name="Gao X."/>
            <person name="Li Z."/>
            <person name="Song N."/>
            <person name="Ke X."/>
            <person name="Dai Q."/>
            <person name="Wu Y."/>
            <person name="Sun Y."/>
            <person name="Xu J.-R."/>
            <person name="Kang Z.K."/>
            <person name="Wang L."/>
            <person name="Huang L."/>
        </authorList>
    </citation>
    <scope>NUCLEOTIDE SEQUENCE [LARGE SCALE GENOMIC DNA]</scope>
    <source>
        <strain evidence="1">03-8</strain>
    </source>
</reference>
<evidence type="ECO:0000313" key="1">
    <source>
        <dbReference type="EMBL" id="KUI65598.1"/>
    </source>
</evidence>
<dbReference type="SUPFAM" id="SSF54637">
    <property type="entry name" value="Thioesterase/thiol ester dehydrase-isomerase"/>
    <property type="match status" value="1"/>
</dbReference>
<keyword evidence="2" id="KW-1185">Reference proteome</keyword>
<dbReference type="GO" id="GO:0019171">
    <property type="term" value="F:(3R)-hydroxyacyl-[acyl-carrier-protein] dehydratase activity"/>
    <property type="evidence" value="ECO:0007669"/>
    <property type="project" value="TreeGrafter"/>
</dbReference>
<dbReference type="AlphaFoldDB" id="A0A194VNP7"/>
<sequence>MADFLYVPSLGVVLVVVQKGEGNLLKGLSALAIHPSSVAKEALADEIVAGSLRNSILLRRRMRILQRSPYPYPPPQTSDLDHWTLTRIQHHPKPPAVLPTGHHLVYFPPTHPTSALLPDGTDEDHWPGAPFVRRLWAGGSVRFAGAGAGAGDGEGGDQLLRLDGRRAVCIEKVEDVRLTWAKPTHTPGNGGAVEGEGERDVHSDKVFVDVVRHYGSVAGDDGNDGKTDDALVKKVTKHPTITERRTLVFLTADGGKGEKSAAGKNDSSKTTPSTTKDIIHEIRLTPSPALLFRFSALTFNAHAIHLDPSHCNSMEGYRERLVHGPLLLVLMFSALRTALEGTGLTASGLEYRNLEPLYAGEELRVCVSPGKTRWNVWVEGPSGRLCVKGSAQVQ</sequence>
<dbReference type="PANTHER" id="PTHR28152:SF1">
    <property type="entry name" value="HYDROXYACYL-THIOESTER DEHYDRATASE TYPE 2, MITOCHONDRIAL"/>
    <property type="match status" value="1"/>
</dbReference>
<dbReference type="EMBL" id="CM003098">
    <property type="protein sequence ID" value="KUI65598.1"/>
    <property type="molecule type" value="Genomic_DNA"/>
</dbReference>
<dbReference type="InterPro" id="IPR052741">
    <property type="entry name" value="Mitochondrial_HTD2"/>
</dbReference>
<gene>
    <name evidence="1" type="ORF">VM1G_01148</name>
</gene>
<evidence type="ECO:0000313" key="2">
    <source>
        <dbReference type="Proteomes" id="UP000078559"/>
    </source>
</evidence>
<dbReference type="InterPro" id="IPR029069">
    <property type="entry name" value="HotDog_dom_sf"/>
</dbReference>